<comment type="caution">
    <text evidence="5">The sequence shown here is derived from an EMBL/GenBank/DDBJ whole genome shotgun (WGS) entry which is preliminary data.</text>
</comment>
<dbReference type="EMBL" id="ACYG01000009">
    <property type="protein sequence ID" value="EEV18550.1"/>
    <property type="molecule type" value="Genomic_DNA"/>
</dbReference>
<dbReference type="RefSeq" id="WP_005869578.1">
    <property type="nucleotide sequence ID" value="NZ_ACYG01000009.1"/>
</dbReference>
<dbReference type="GO" id="GO:0046872">
    <property type="term" value="F:metal ion binding"/>
    <property type="evidence" value="ECO:0007669"/>
    <property type="project" value="UniProtKB-KW"/>
</dbReference>
<evidence type="ECO:0000256" key="2">
    <source>
        <dbReference type="ARBA" id="ARBA00022723"/>
    </source>
</evidence>
<evidence type="ECO:0000256" key="3">
    <source>
        <dbReference type="ARBA" id="ARBA00022729"/>
    </source>
</evidence>
<dbReference type="STRING" id="824.CGRAC_0414"/>
<dbReference type="PANTHER" id="PTHR30632">
    <property type="entry name" value="MOLYBDATE-BINDING PERIPLASMIC PROTEIN"/>
    <property type="match status" value="1"/>
</dbReference>
<dbReference type="OrthoDB" id="9785015at2"/>
<organism evidence="5 6">
    <name type="scientific">Campylobacter gracilis RM3268</name>
    <dbReference type="NCBI Taxonomy" id="553220"/>
    <lineage>
        <taxon>Bacteria</taxon>
        <taxon>Pseudomonadati</taxon>
        <taxon>Campylobacterota</taxon>
        <taxon>Epsilonproteobacteria</taxon>
        <taxon>Campylobacterales</taxon>
        <taxon>Campylobacteraceae</taxon>
        <taxon>Campylobacter</taxon>
    </lineage>
</organism>
<keyword evidence="3 4" id="KW-0732">Signal</keyword>
<dbReference type="GO" id="GO:0015689">
    <property type="term" value="P:molybdate ion transport"/>
    <property type="evidence" value="ECO:0007669"/>
    <property type="project" value="InterPro"/>
</dbReference>
<evidence type="ECO:0000313" key="6">
    <source>
        <dbReference type="Proteomes" id="UP000005709"/>
    </source>
</evidence>
<dbReference type="GO" id="GO:0030973">
    <property type="term" value="F:molybdate ion binding"/>
    <property type="evidence" value="ECO:0007669"/>
    <property type="project" value="TreeGrafter"/>
</dbReference>
<feature type="chain" id="PRO_5002991239" evidence="4">
    <location>
        <begin position="19"/>
        <end position="233"/>
    </location>
</feature>
<protein>
    <submittedName>
        <fullName evidence="5">Molybdate ABC transporter, periplasmic molybdate-binding protein</fullName>
    </submittedName>
</protein>
<accession>C8PES2</accession>
<dbReference type="NCBIfam" id="TIGR01256">
    <property type="entry name" value="modA"/>
    <property type="match status" value="1"/>
</dbReference>
<gene>
    <name evidence="5" type="primary">modA</name>
    <name evidence="5" type="ORF">CAMGR0001_2561</name>
</gene>
<keyword evidence="6" id="KW-1185">Reference proteome</keyword>
<dbReference type="Gene3D" id="3.40.190.10">
    <property type="entry name" value="Periplasmic binding protein-like II"/>
    <property type="match status" value="2"/>
</dbReference>
<dbReference type="Proteomes" id="UP000005709">
    <property type="component" value="Unassembled WGS sequence"/>
</dbReference>
<reference evidence="5 6" key="1">
    <citation type="submission" date="2009-07" db="EMBL/GenBank/DDBJ databases">
        <authorList>
            <person name="Madupu R."/>
            <person name="Sebastian Y."/>
            <person name="Durkin A.S."/>
            <person name="Torralba M."/>
            <person name="Methe B."/>
            <person name="Sutton G.G."/>
            <person name="Strausberg R.L."/>
            <person name="Nelson K.E."/>
        </authorList>
    </citation>
    <scope>NUCLEOTIDE SEQUENCE [LARGE SCALE GENOMIC DNA]</scope>
    <source>
        <strain evidence="5 6">RM3268</strain>
    </source>
</reference>
<dbReference type="eggNOG" id="COG0725">
    <property type="taxonomic scope" value="Bacteria"/>
</dbReference>
<dbReference type="PANTHER" id="PTHR30632:SF0">
    <property type="entry name" value="SULFATE-BINDING PROTEIN"/>
    <property type="match status" value="1"/>
</dbReference>
<keyword evidence="2" id="KW-0479">Metal-binding</keyword>
<evidence type="ECO:0000256" key="1">
    <source>
        <dbReference type="ARBA" id="ARBA00009175"/>
    </source>
</evidence>
<dbReference type="InterPro" id="IPR005950">
    <property type="entry name" value="ModA"/>
</dbReference>
<proteinExistence type="inferred from homology"/>
<sequence length="233" mass="25339">MKKIAFILALAASVSFCADQLIIAAGGGYKKPVSAVIENLKKEGMDVAGSFANLGQLVIQSRENKISFIVGDEAFLKKSDLNITKFERIGRGTLVLVTPKNIEINDVSEIAKFDKIAMPDPKKAIYGIRTNEFLQNAKMDAVKDKILAVAGVPQVVAYVINGEVQAGFINSTEAVAKKDEFGSIIYIDESLYSPAFIGIARLSACGEQALCEKVMEEFKSDRSKEIFSKFGLK</sequence>
<comment type="similarity">
    <text evidence="1">Belongs to the bacterial solute-binding protein ModA family.</text>
</comment>
<dbReference type="Pfam" id="PF13531">
    <property type="entry name" value="SBP_bac_11"/>
    <property type="match status" value="1"/>
</dbReference>
<dbReference type="AlphaFoldDB" id="C8PES2"/>
<name>C8PES2_9BACT</name>
<dbReference type="InterPro" id="IPR050682">
    <property type="entry name" value="ModA/WtpA"/>
</dbReference>
<evidence type="ECO:0000313" key="5">
    <source>
        <dbReference type="EMBL" id="EEV18550.1"/>
    </source>
</evidence>
<feature type="signal peptide" evidence="4">
    <location>
        <begin position="1"/>
        <end position="18"/>
    </location>
</feature>
<evidence type="ECO:0000256" key="4">
    <source>
        <dbReference type="SAM" id="SignalP"/>
    </source>
</evidence>
<dbReference type="SUPFAM" id="SSF53850">
    <property type="entry name" value="Periplasmic binding protein-like II"/>
    <property type="match status" value="1"/>
</dbReference>